<evidence type="ECO:0000256" key="2">
    <source>
        <dbReference type="ARBA" id="ARBA00004651"/>
    </source>
</evidence>
<keyword evidence="5" id="KW-0813">Transport</keyword>
<sequence>MMAECMRRFELNLVCHFSCICSVFFHNKLSYIYALFIMSALEIFAVIISVIGVGLTIKRNMWCWLFNFFAFVLYAYLFFTFKLYGETILQLFFMLVNFYGFYHWFKGKQQDHEIRIEPIAIGAVFIQMLIAALGGLLFGLSLHYFTDAALPMLDSQLAAFSLLATYWTSRKHIATWVLWVFVDIVYVAMFLYKDLFLTAGLYAAFVAMAAFGWWQWEQVKKKQLSQLYNEI</sequence>
<organism evidence="11 12">
    <name type="scientific">Acinetobacter bereziniae NIPH 3</name>
    <dbReference type="NCBI Taxonomy" id="1217651"/>
    <lineage>
        <taxon>Bacteria</taxon>
        <taxon>Pseudomonadati</taxon>
        <taxon>Pseudomonadota</taxon>
        <taxon>Gammaproteobacteria</taxon>
        <taxon>Moraxellales</taxon>
        <taxon>Moraxellaceae</taxon>
        <taxon>Acinetobacter</taxon>
    </lineage>
</organism>
<dbReference type="PANTHER" id="PTHR36122">
    <property type="entry name" value="NICOTINAMIDE RIBOSIDE TRANSPORTER PNUC"/>
    <property type="match status" value="1"/>
</dbReference>
<proteinExistence type="inferred from homology"/>
<dbReference type="PANTHER" id="PTHR36122:SF2">
    <property type="entry name" value="NICOTINAMIDE RIBOSIDE TRANSPORTER PNUC"/>
    <property type="match status" value="1"/>
</dbReference>
<keyword evidence="9 10" id="KW-0472">Membrane</keyword>
<feature type="transmembrane region" description="Helical" evidence="10">
    <location>
        <begin position="62"/>
        <end position="81"/>
    </location>
</feature>
<dbReference type="EMBL" id="APPK01000026">
    <property type="protein sequence ID" value="ENV22513.1"/>
    <property type="molecule type" value="Genomic_DNA"/>
</dbReference>
<feature type="transmembrane region" description="Helical" evidence="10">
    <location>
        <begin position="148"/>
        <end position="166"/>
    </location>
</feature>
<evidence type="ECO:0000256" key="10">
    <source>
        <dbReference type="SAM" id="Phobius"/>
    </source>
</evidence>
<accession>N8YSK1</accession>
<dbReference type="HOGENOM" id="CLU_076589_2_0_6"/>
<evidence type="ECO:0000256" key="5">
    <source>
        <dbReference type="ARBA" id="ARBA00022448"/>
    </source>
</evidence>
<evidence type="ECO:0000256" key="8">
    <source>
        <dbReference type="ARBA" id="ARBA00022989"/>
    </source>
</evidence>
<dbReference type="AlphaFoldDB" id="N8YSK1"/>
<gene>
    <name evidence="11" type="ORF">F963_01507</name>
</gene>
<dbReference type="PATRIC" id="fig|1217651.3.peg.1485"/>
<evidence type="ECO:0000256" key="6">
    <source>
        <dbReference type="ARBA" id="ARBA00022475"/>
    </source>
</evidence>
<dbReference type="Pfam" id="PF04973">
    <property type="entry name" value="NMN_transporter"/>
    <property type="match status" value="1"/>
</dbReference>
<feature type="transmembrane region" description="Helical" evidence="10">
    <location>
        <begin position="117"/>
        <end position="142"/>
    </location>
</feature>
<dbReference type="GO" id="GO:0005886">
    <property type="term" value="C:plasma membrane"/>
    <property type="evidence" value="ECO:0007669"/>
    <property type="project" value="UniProtKB-SubCell"/>
</dbReference>
<dbReference type="InterPro" id="IPR006419">
    <property type="entry name" value="NMN_transpt_PnuC"/>
</dbReference>
<evidence type="ECO:0000313" key="12">
    <source>
        <dbReference type="Proteomes" id="UP000013270"/>
    </source>
</evidence>
<evidence type="ECO:0000256" key="9">
    <source>
        <dbReference type="ARBA" id="ARBA00023136"/>
    </source>
</evidence>
<dbReference type="Proteomes" id="UP000013270">
    <property type="component" value="Unassembled WGS sequence"/>
</dbReference>
<protein>
    <recommendedName>
        <fullName evidence="4">Nicotinamide riboside transporter PnuC</fullName>
    </recommendedName>
</protein>
<reference evidence="11 12" key="1">
    <citation type="submission" date="2013-02" db="EMBL/GenBank/DDBJ databases">
        <title>The Genome Sequence of Acinetobacter bereziniae NIPH 3.</title>
        <authorList>
            <consortium name="The Broad Institute Genome Sequencing Platform"/>
            <consortium name="The Broad Institute Genome Sequencing Center for Infectious Disease"/>
            <person name="Cerqueira G."/>
            <person name="Feldgarden M."/>
            <person name="Courvalin P."/>
            <person name="Perichon B."/>
            <person name="Grillot-Courvalin C."/>
            <person name="Clermont D."/>
            <person name="Rocha E."/>
            <person name="Yoon E.-J."/>
            <person name="Nemec A."/>
            <person name="Walker B."/>
            <person name="Young S.K."/>
            <person name="Zeng Q."/>
            <person name="Gargeya S."/>
            <person name="Fitzgerald M."/>
            <person name="Haas B."/>
            <person name="Abouelleil A."/>
            <person name="Alvarado L."/>
            <person name="Arachchi H.M."/>
            <person name="Berlin A.M."/>
            <person name="Chapman S.B."/>
            <person name="Dewar J."/>
            <person name="Goldberg J."/>
            <person name="Griggs A."/>
            <person name="Gujja S."/>
            <person name="Hansen M."/>
            <person name="Howarth C."/>
            <person name="Imamovic A."/>
            <person name="Larimer J."/>
            <person name="McCowan C."/>
            <person name="Murphy C."/>
            <person name="Neiman D."/>
            <person name="Pearson M."/>
            <person name="Priest M."/>
            <person name="Roberts A."/>
            <person name="Saif S."/>
            <person name="Shea T."/>
            <person name="Sisk P."/>
            <person name="Sykes S."/>
            <person name="Wortman J."/>
            <person name="Nusbaum C."/>
            <person name="Birren B."/>
        </authorList>
    </citation>
    <scope>NUCLEOTIDE SEQUENCE [LARGE SCALE GENOMIC DNA]</scope>
    <source>
        <strain evidence="11 12">NIPH 3</strain>
    </source>
</reference>
<feature type="transmembrane region" description="Helical" evidence="10">
    <location>
        <begin position="31"/>
        <end position="55"/>
    </location>
</feature>
<dbReference type="NCBIfam" id="TIGR01528">
    <property type="entry name" value="NMN_trans_PnuC"/>
    <property type="match status" value="1"/>
</dbReference>
<keyword evidence="7 10" id="KW-0812">Transmembrane</keyword>
<feature type="transmembrane region" description="Helical" evidence="10">
    <location>
        <begin position="9"/>
        <end position="25"/>
    </location>
</feature>
<feature type="transmembrane region" description="Helical" evidence="10">
    <location>
        <begin position="87"/>
        <end position="105"/>
    </location>
</feature>
<name>N8YSK1_ACIBZ</name>
<comment type="subcellular location">
    <subcellularLocation>
        <location evidence="2">Cell membrane</location>
        <topology evidence="2">Multi-pass membrane protein</topology>
    </subcellularLocation>
</comment>
<comment type="similarity">
    <text evidence="3">Belongs to the nicotinamide ribonucleoside (NR) uptake permease (TC 4.B.1) family.</text>
</comment>
<comment type="caution">
    <text evidence="11">The sequence shown here is derived from an EMBL/GenBank/DDBJ whole genome shotgun (WGS) entry which is preliminary data.</text>
</comment>
<keyword evidence="8 10" id="KW-1133">Transmembrane helix</keyword>
<feature type="transmembrane region" description="Helical" evidence="10">
    <location>
        <begin position="198"/>
        <end position="216"/>
    </location>
</feature>
<evidence type="ECO:0000256" key="1">
    <source>
        <dbReference type="ARBA" id="ARBA00002672"/>
    </source>
</evidence>
<evidence type="ECO:0000256" key="4">
    <source>
        <dbReference type="ARBA" id="ARBA00017522"/>
    </source>
</evidence>
<evidence type="ECO:0000313" key="11">
    <source>
        <dbReference type="EMBL" id="ENV22513.1"/>
    </source>
</evidence>
<comment type="function">
    <text evidence="1">Required for nicotinamide riboside transport across the inner membrane.</text>
</comment>
<feature type="transmembrane region" description="Helical" evidence="10">
    <location>
        <begin position="173"/>
        <end position="192"/>
    </location>
</feature>
<evidence type="ECO:0000256" key="3">
    <source>
        <dbReference type="ARBA" id="ARBA00006669"/>
    </source>
</evidence>
<dbReference type="GO" id="GO:0034257">
    <property type="term" value="F:nicotinamide riboside transmembrane transporter activity"/>
    <property type="evidence" value="ECO:0007669"/>
    <property type="project" value="InterPro"/>
</dbReference>
<keyword evidence="6" id="KW-1003">Cell membrane</keyword>
<evidence type="ECO:0000256" key="7">
    <source>
        <dbReference type="ARBA" id="ARBA00022692"/>
    </source>
</evidence>